<keyword evidence="3" id="KW-1185">Reference proteome</keyword>
<dbReference type="EMBL" id="JACHJI010000004">
    <property type="protein sequence ID" value="MBB4898639.1"/>
    <property type="molecule type" value="Genomic_DNA"/>
</dbReference>
<organism evidence="2 3">
    <name type="scientific">Streptomyces griseomycini</name>
    <dbReference type="NCBI Taxonomy" id="66895"/>
    <lineage>
        <taxon>Bacteria</taxon>
        <taxon>Bacillati</taxon>
        <taxon>Actinomycetota</taxon>
        <taxon>Actinomycetes</taxon>
        <taxon>Kitasatosporales</taxon>
        <taxon>Streptomycetaceae</taxon>
        <taxon>Streptomyces</taxon>
    </lineage>
</organism>
<reference evidence="2 3" key="1">
    <citation type="submission" date="2020-08" db="EMBL/GenBank/DDBJ databases">
        <title>Genomic Encyclopedia of Type Strains, Phase III (KMG-III): the genomes of soil and plant-associated and newly described type strains.</title>
        <authorList>
            <person name="Whitman W."/>
        </authorList>
    </citation>
    <scope>NUCLEOTIDE SEQUENCE [LARGE SCALE GENOMIC DNA]</scope>
    <source>
        <strain evidence="2 3">CECT 3273</strain>
    </source>
</reference>
<feature type="region of interest" description="Disordered" evidence="1">
    <location>
        <begin position="58"/>
        <end position="84"/>
    </location>
</feature>
<accession>A0A7W7PQK3</accession>
<evidence type="ECO:0000313" key="3">
    <source>
        <dbReference type="Proteomes" id="UP000579523"/>
    </source>
</evidence>
<evidence type="ECO:0000256" key="1">
    <source>
        <dbReference type="SAM" id="MobiDB-lite"/>
    </source>
</evidence>
<comment type="caution">
    <text evidence="2">The sequence shown here is derived from an EMBL/GenBank/DDBJ whole genome shotgun (WGS) entry which is preliminary data.</text>
</comment>
<proteinExistence type="predicted"/>
<sequence length="84" mass="8550">MLIQEGQALAGLAAGRPGAVAQEVGLVLDEGVVTDVQDTGLCLITGVGRTFRPGDVLPYPEREGVPGRVNGKRFPAPGTVGLPA</sequence>
<gene>
    <name evidence="2" type="ORF">FHS37_002697</name>
</gene>
<dbReference type="AlphaFoldDB" id="A0A7W7PQK3"/>
<name>A0A7W7PQK3_9ACTN</name>
<protein>
    <submittedName>
        <fullName evidence="2">Uncharacterized protein</fullName>
    </submittedName>
</protein>
<dbReference type="Proteomes" id="UP000579523">
    <property type="component" value="Unassembled WGS sequence"/>
</dbReference>
<evidence type="ECO:0000313" key="2">
    <source>
        <dbReference type="EMBL" id="MBB4898639.1"/>
    </source>
</evidence>